<dbReference type="WBParaSite" id="nRc.2.0.1.t34370-RA">
    <property type="protein sequence ID" value="nRc.2.0.1.t34370-RA"/>
    <property type="gene ID" value="nRc.2.0.1.g34370"/>
</dbReference>
<proteinExistence type="predicted"/>
<keyword evidence="1" id="KW-1185">Reference proteome</keyword>
<protein>
    <submittedName>
        <fullName evidence="2">Uncharacterized protein</fullName>
    </submittedName>
</protein>
<dbReference type="Proteomes" id="UP000887565">
    <property type="component" value="Unplaced"/>
</dbReference>
<reference evidence="2" key="1">
    <citation type="submission" date="2022-11" db="UniProtKB">
        <authorList>
            <consortium name="WormBaseParasite"/>
        </authorList>
    </citation>
    <scope>IDENTIFICATION</scope>
</reference>
<evidence type="ECO:0000313" key="2">
    <source>
        <dbReference type="WBParaSite" id="nRc.2.0.1.t34370-RA"/>
    </source>
</evidence>
<sequence length="21" mass="2479">MKIGKKIKLIDRQLEKISSYS</sequence>
<name>A0A915K6M4_ROMCU</name>
<dbReference type="AlphaFoldDB" id="A0A915K6M4"/>
<evidence type="ECO:0000313" key="1">
    <source>
        <dbReference type="Proteomes" id="UP000887565"/>
    </source>
</evidence>
<organism evidence="1 2">
    <name type="scientific">Romanomermis culicivorax</name>
    <name type="common">Nematode worm</name>
    <dbReference type="NCBI Taxonomy" id="13658"/>
    <lineage>
        <taxon>Eukaryota</taxon>
        <taxon>Metazoa</taxon>
        <taxon>Ecdysozoa</taxon>
        <taxon>Nematoda</taxon>
        <taxon>Enoplea</taxon>
        <taxon>Dorylaimia</taxon>
        <taxon>Mermithida</taxon>
        <taxon>Mermithoidea</taxon>
        <taxon>Mermithidae</taxon>
        <taxon>Romanomermis</taxon>
    </lineage>
</organism>
<accession>A0A915K6M4</accession>